<feature type="transmembrane region" description="Helical" evidence="1">
    <location>
        <begin position="7"/>
        <end position="28"/>
    </location>
</feature>
<protein>
    <submittedName>
        <fullName evidence="3">Peptidoglycan/LPS O-acetylase OafA/YrhL</fullName>
    </submittedName>
</protein>
<feature type="transmembrane region" description="Helical" evidence="1">
    <location>
        <begin position="137"/>
        <end position="155"/>
    </location>
</feature>
<dbReference type="RefSeq" id="WP_209858404.1">
    <property type="nucleotide sequence ID" value="NZ_JAGGLD010000001.1"/>
</dbReference>
<organism evidence="3 4">
    <name type="scientific">Paenibacillus shirakamiensis</name>
    <dbReference type="NCBI Taxonomy" id="1265935"/>
    <lineage>
        <taxon>Bacteria</taxon>
        <taxon>Bacillati</taxon>
        <taxon>Bacillota</taxon>
        <taxon>Bacilli</taxon>
        <taxon>Bacillales</taxon>
        <taxon>Paenibacillaceae</taxon>
        <taxon>Paenibacillus</taxon>
    </lineage>
</organism>
<evidence type="ECO:0000313" key="4">
    <source>
        <dbReference type="Proteomes" id="UP001519288"/>
    </source>
</evidence>
<proteinExistence type="predicted"/>
<gene>
    <name evidence="3" type="ORF">J2Z69_000212</name>
</gene>
<keyword evidence="1" id="KW-1133">Transmembrane helix</keyword>
<reference evidence="3 4" key="1">
    <citation type="submission" date="2021-03" db="EMBL/GenBank/DDBJ databases">
        <title>Genomic Encyclopedia of Type Strains, Phase IV (KMG-IV): sequencing the most valuable type-strain genomes for metagenomic binning, comparative biology and taxonomic classification.</title>
        <authorList>
            <person name="Goeker M."/>
        </authorList>
    </citation>
    <scope>NUCLEOTIDE SEQUENCE [LARGE SCALE GENOMIC DNA]</scope>
    <source>
        <strain evidence="3 4">DSM 26806</strain>
    </source>
</reference>
<keyword evidence="4" id="KW-1185">Reference proteome</keyword>
<feature type="transmembrane region" description="Helical" evidence="1">
    <location>
        <begin position="59"/>
        <end position="81"/>
    </location>
</feature>
<feature type="domain" description="LiaF transmembrane" evidence="2">
    <location>
        <begin position="8"/>
        <end position="98"/>
    </location>
</feature>
<sequence length="164" mass="18221">MSQNNRLVTGIFILVAGIVILLGKWGVFSFIGRAFWPLVFLIPGILLHLYYFRKREAAIWLVPAGILSVYGILFFIGNFAGSDVFSYIWPLFILGIAVGLFEYDALGSPRPQGILLIALILMLVTIVLLFFTLTSVSLITLLAIMLMIGGIWIILARGRSSRGW</sequence>
<feature type="transmembrane region" description="Helical" evidence="1">
    <location>
        <begin position="87"/>
        <end position="106"/>
    </location>
</feature>
<name>A0ABS4JBW4_9BACL</name>
<evidence type="ECO:0000313" key="3">
    <source>
        <dbReference type="EMBL" id="MBP1999193.1"/>
    </source>
</evidence>
<feature type="transmembrane region" description="Helical" evidence="1">
    <location>
        <begin position="113"/>
        <end position="131"/>
    </location>
</feature>
<dbReference type="InterPro" id="IPR054331">
    <property type="entry name" value="LiaF_TM"/>
</dbReference>
<dbReference type="Proteomes" id="UP001519288">
    <property type="component" value="Unassembled WGS sequence"/>
</dbReference>
<keyword evidence="1" id="KW-0812">Transmembrane</keyword>
<evidence type="ECO:0000259" key="2">
    <source>
        <dbReference type="Pfam" id="PF22570"/>
    </source>
</evidence>
<feature type="transmembrane region" description="Helical" evidence="1">
    <location>
        <begin position="34"/>
        <end position="52"/>
    </location>
</feature>
<dbReference type="EMBL" id="JAGGLD010000001">
    <property type="protein sequence ID" value="MBP1999193.1"/>
    <property type="molecule type" value="Genomic_DNA"/>
</dbReference>
<keyword evidence="1" id="KW-0472">Membrane</keyword>
<accession>A0ABS4JBW4</accession>
<comment type="caution">
    <text evidence="3">The sequence shown here is derived from an EMBL/GenBank/DDBJ whole genome shotgun (WGS) entry which is preliminary data.</text>
</comment>
<evidence type="ECO:0000256" key="1">
    <source>
        <dbReference type="SAM" id="Phobius"/>
    </source>
</evidence>
<dbReference type="Pfam" id="PF22570">
    <property type="entry name" value="LiaF-TM"/>
    <property type="match status" value="1"/>
</dbReference>